<dbReference type="PROSITE" id="PS51257">
    <property type="entry name" value="PROKAR_LIPOPROTEIN"/>
    <property type="match status" value="1"/>
</dbReference>
<accession>A0A0H5SIE9</accession>
<name>A0A0H5SIE9_HERHM</name>
<gene>
    <name evidence="1" type="ORF">HHT355_1675</name>
</gene>
<evidence type="ECO:0000313" key="1">
    <source>
        <dbReference type="EMBL" id="CRZ34875.1"/>
    </source>
</evidence>
<organism evidence="1 2">
    <name type="scientific">Herbinix hemicellulosilytica</name>
    <dbReference type="NCBI Taxonomy" id="1564487"/>
    <lineage>
        <taxon>Bacteria</taxon>
        <taxon>Bacillati</taxon>
        <taxon>Bacillota</taxon>
        <taxon>Clostridia</taxon>
        <taxon>Lachnospirales</taxon>
        <taxon>Lachnospiraceae</taxon>
        <taxon>Herbinix</taxon>
    </lineage>
</organism>
<sequence length="148" mass="16453">MKKAFLFLAFAVLLAGCAKNHVDADLDLISCDASFSDNDYSDILNDLLYSDYGTGIRLTGNSKLVISQFDLDLKEEEAVVYIINLEKDEVVKQFNFEFNRDISYSVDSDGVFAVFAKLRNGDIVDLTPKAAVEITYKLDDSGGFIPLK</sequence>
<reference evidence="1 2" key="1">
    <citation type="submission" date="2015-06" db="EMBL/GenBank/DDBJ databases">
        <authorList>
            <person name="Wibberg Daniel"/>
        </authorList>
    </citation>
    <scope>NUCLEOTIDE SEQUENCE [LARGE SCALE GENOMIC DNA]</scope>
    <source>
        <strain evidence="1 2">T3/55T</strain>
    </source>
</reference>
<keyword evidence="2" id="KW-1185">Reference proteome</keyword>
<dbReference type="EMBL" id="CVTD020000017">
    <property type="protein sequence ID" value="CRZ34875.1"/>
    <property type="molecule type" value="Genomic_DNA"/>
</dbReference>
<dbReference type="AlphaFoldDB" id="A0A0H5SIE9"/>
<evidence type="ECO:0000313" key="2">
    <source>
        <dbReference type="Proteomes" id="UP000236497"/>
    </source>
</evidence>
<proteinExistence type="predicted"/>
<dbReference type="Proteomes" id="UP000236497">
    <property type="component" value="Unassembled WGS sequence"/>
</dbReference>
<protein>
    <submittedName>
        <fullName evidence="1">Putative secreted protein</fullName>
    </submittedName>
</protein>
<dbReference type="OrthoDB" id="9988576at2"/>
<dbReference type="RefSeq" id="WP_103202981.1">
    <property type="nucleotide sequence ID" value="NZ_CVTD020000017.1"/>
</dbReference>